<dbReference type="AlphaFoldDB" id="A0A7Y6F0S7"/>
<keyword evidence="2" id="KW-1185">Reference proteome</keyword>
<dbReference type="RefSeq" id="WP_101279152.1">
    <property type="nucleotide sequence ID" value="NZ_JAANNT010000006.1"/>
</dbReference>
<proteinExistence type="predicted"/>
<sequence>MKNVSTATDPAASRHRLTILDEDPLRARREARELFDALAETYAEASLDQSPPRTEDGNLKGVPVSDLIGLVLSDGYPGTSR</sequence>
<protein>
    <submittedName>
        <fullName evidence="1">Uncharacterized protein</fullName>
    </submittedName>
</protein>
<gene>
    <name evidence="1" type="ORF">G6W59_10740</name>
</gene>
<organism evidence="1 2">
    <name type="scientific">Streptomyces odorifer</name>
    <dbReference type="NCBI Taxonomy" id="53450"/>
    <lineage>
        <taxon>Bacteria</taxon>
        <taxon>Bacillati</taxon>
        <taxon>Actinomycetota</taxon>
        <taxon>Actinomycetes</taxon>
        <taxon>Kitasatosporales</taxon>
        <taxon>Streptomycetaceae</taxon>
        <taxon>Streptomyces</taxon>
        <taxon>Streptomyces albidoflavus group</taxon>
    </lineage>
</organism>
<evidence type="ECO:0000313" key="2">
    <source>
        <dbReference type="Proteomes" id="UP000540128"/>
    </source>
</evidence>
<reference evidence="1 2" key="1">
    <citation type="submission" date="2020-03" db="EMBL/GenBank/DDBJ databases">
        <title>Complete genome sequence of sixteen Streptomyces strains facilitates identification of candidate genes involved in plant growth-promotion in grain legumes and cereals.</title>
        <authorList>
            <person name="Gopalakrishnan S."/>
            <person name="Thakur V."/>
            <person name="Saxena R."/>
            <person name="Vadlamudi S."/>
            <person name="Purohit S."/>
            <person name="Kumar V."/>
            <person name="Rathore A."/>
            <person name="Chitikineni A."/>
            <person name="Varshney R.K."/>
        </authorList>
    </citation>
    <scope>NUCLEOTIDE SEQUENCE [LARGE SCALE GENOMIC DNA]</scope>
    <source>
        <strain evidence="1 2">KAI-180</strain>
    </source>
</reference>
<evidence type="ECO:0000313" key="1">
    <source>
        <dbReference type="EMBL" id="NUV28800.1"/>
    </source>
</evidence>
<dbReference type="Proteomes" id="UP000540128">
    <property type="component" value="Unassembled WGS sequence"/>
</dbReference>
<dbReference type="EMBL" id="JAANNT010000006">
    <property type="protein sequence ID" value="NUV28800.1"/>
    <property type="molecule type" value="Genomic_DNA"/>
</dbReference>
<accession>A0A7Y6F0S7</accession>
<comment type="caution">
    <text evidence="1">The sequence shown here is derived from an EMBL/GenBank/DDBJ whole genome shotgun (WGS) entry which is preliminary data.</text>
</comment>
<name>A0A7Y6F0S7_9ACTN</name>